<keyword evidence="9" id="KW-1185">Reference proteome</keyword>
<evidence type="ECO:0000256" key="4">
    <source>
        <dbReference type="ARBA" id="ARBA00022692"/>
    </source>
</evidence>
<feature type="transmembrane region" description="Helical" evidence="7">
    <location>
        <begin position="91"/>
        <end position="118"/>
    </location>
</feature>
<evidence type="ECO:0000256" key="1">
    <source>
        <dbReference type="ARBA" id="ARBA00004651"/>
    </source>
</evidence>
<keyword evidence="3 8" id="KW-0808">Transferase</keyword>
<dbReference type="GO" id="GO:0016740">
    <property type="term" value="F:transferase activity"/>
    <property type="evidence" value="ECO:0007669"/>
    <property type="project" value="UniProtKB-KW"/>
</dbReference>
<sequence length="331" mass="37407">MTITTICAALFTYIIMRGFNRYQKNVKAWHRIPKPVFGGLAIYFAFWINYGLALPELRVTSMQMGIFLASSIIIITGVIDDWFDIKPWAKSLGIILAAHIVYQIGDISFATNIFSFLTSDNVSFGSYLLTIIWIYFVTNAINLLDGIDGLASSVSIVSLIAMVLITVNFSLNLQIDFVMMLLFLIAAIMGFWVFNWPPAKIMLGDTGALFIGFMYASLTVSNLKNATIYSFIFPVMLYAVPLFDTLFAFARRLVQGSPVTQGDQDHVHHRLLRKGWSERQINGLMVLLTSIFSLLAYFLQAFPQYRIEVLLMAGLFIFLLIIFMIRIGKTE</sequence>
<dbReference type="Pfam" id="PF00953">
    <property type="entry name" value="Glycos_transf_4"/>
    <property type="match status" value="1"/>
</dbReference>
<evidence type="ECO:0000256" key="6">
    <source>
        <dbReference type="ARBA" id="ARBA00023136"/>
    </source>
</evidence>
<dbReference type="PANTHER" id="PTHR22926">
    <property type="entry name" value="PHOSPHO-N-ACETYLMURAMOYL-PENTAPEPTIDE-TRANSFERASE"/>
    <property type="match status" value="1"/>
</dbReference>
<evidence type="ECO:0000313" key="8">
    <source>
        <dbReference type="EMBL" id="MBG9987085.1"/>
    </source>
</evidence>
<feature type="transmembrane region" description="Helical" evidence="7">
    <location>
        <begin position="177"/>
        <end position="194"/>
    </location>
</feature>
<evidence type="ECO:0000313" key="9">
    <source>
        <dbReference type="Proteomes" id="UP000721415"/>
    </source>
</evidence>
<dbReference type="Proteomes" id="UP000721415">
    <property type="component" value="Unassembled WGS sequence"/>
</dbReference>
<keyword evidence="2" id="KW-1003">Cell membrane</keyword>
<evidence type="ECO:0000256" key="3">
    <source>
        <dbReference type="ARBA" id="ARBA00022679"/>
    </source>
</evidence>
<keyword evidence="6 7" id="KW-0472">Membrane</keyword>
<evidence type="ECO:0000256" key="2">
    <source>
        <dbReference type="ARBA" id="ARBA00022475"/>
    </source>
</evidence>
<feature type="transmembrane region" description="Helical" evidence="7">
    <location>
        <begin position="150"/>
        <end position="171"/>
    </location>
</feature>
<protein>
    <submittedName>
        <fullName evidence="8">Undecaprenyl/decaprenyl-phosphate alpha-N-acetylglucosaminyl 1-phosphate transferase</fullName>
    </submittedName>
</protein>
<keyword evidence="4 7" id="KW-0812">Transmembrane</keyword>
<evidence type="ECO:0000256" key="5">
    <source>
        <dbReference type="ARBA" id="ARBA00022989"/>
    </source>
</evidence>
<accession>A0ABS0LSE0</accession>
<feature type="transmembrane region" description="Helical" evidence="7">
    <location>
        <begin position="36"/>
        <end position="54"/>
    </location>
</feature>
<feature type="transmembrane region" description="Helical" evidence="7">
    <location>
        <begin position="226"/>
        <end position="249"/>
    </location>
</feature>
<feature type="transmembrane region" description="Helical" evidence="7">
    <location>
        <begin position="60"/>
        <end position="79"/>
    </location>
</feature>
<feature type="transmembrane region" description="Helical" evidence="7">
    <location>
        <begin position="281"/>
        <end position="299"/>
    </location>
</feature>
<name>A0ABS0LSE0_9LACT</name>
<gene>
    <name evidence="8" type="ORF">HZY91_09415</name>
</gene>
<dbReference type="EMBL" id="JACBXQ010000006">
    <property type="protein sequence ID" value="MBG9987085.1"/>
    <property type="molecule type" value="Genomic_DNA"/>
</dbReference>
<comment type="subcellular location">
    <subcellularLocation>
        <location evidence="1">Cell membrane</location>
        <topology evidence="1">Multi-pass membrane protein</topology>
    </subcellularLocation>
</comment>
<dbReference type="InterPro" id="IPR000715">
    <property type="entry name" value="Glycosyl_transferase_4"/>
</dbReference>
<dbReference type="CDD" id="cd06853">
    <property type="entry name" value="GT_WecA_like"/>
    <property type="match status" value="1"/>
</dbReference>
<comment type="caution">
    <text evidence="8">The sequence shown here is derived from an EMBL/GenBank/DDBJ whole genome shotgun (WGS) entry which is preliminary data.</text>
</comment>
<organism evidence="8 9">
    <name type="scientific">Facklamia lactis</name>
    <dbReference type="NCBI Taxonomy" id="2749967"/>
    <lineage>
        <taxon>Bacteria</taxon>
        <taxon>Bacillati</taxon>
        <taxon>Bacillota</taxon>
        <taxon>Bacilli</taxon>
        <taxon>Lactobacillales</taxon>
        <taxon>Aerococcaceae</taxon>
        <taxon>Facklamia</taxon>
    </lineage>
</organism>
<dbReference type="RefSeq" id="WP_197117951.1">
    <property type="nucleotide sequence ID" value="NZ_JACBXR010000005.1"/>
</dbReference>
<evidence type="ECO:0000256" key="7">
    <source>
        <dbReference type="SAM" id="Phobius"/>
    </source>
</evidence>
<proteinExistence type="predicted"/>
<feature type="transmembrane region" description="Helical" evidence="7">
    <location>
        <begin position="201"/>
        <end position="220"/>
    </location>
</feature>
<feature type="transmembrane region" description="Helical" evidence="7">
    <location>
        <begin position="305"/>
        <end position="325"/>
    </location>
</feature>
<reference evidence="8 9" key="1">
    <citation type="submission" date="2020-07" db="EMBL/GenBank/DDBJ databases">
        <title>Facklamia lactis sp. nov., isolated from raw milk.</title>
        <authorList>
            <person name="Doll E.V."/>
            <person name="Huptas C."/>
            <person name="Staib L."/>
            <person name="Wenning M."/>
            <person name="Scherer S."/>
        </authorList>
    </citation>
    <scope>NUCLEOTIDE SEQUENCE [LARGE SCALE GENOMIC DNA]</scope>
    <source>
        <strain evidence="8 9">DSM 111018</strain>
    </source>
</reference>
<feature type="transmembrane region" description="Helical" evidence="7">
    <location>
        <begin position="124"/>
        <end position="143"/>
    </location>
</feature>
<dbReference type="PANTHER" id="PTHR22926:SF3">
    <property type="entry name" value="UNDECAPRENYL-PHOSPHATE ALPHA-N-ACETYLGLUCOSAMINYL 1-PHOSPHATE TRANSFERASE"/>
    <property type="match status" value="1"/>
</dbReference>
<keyword evidence="5 7" id="KW-1133">Transmembrane helix</keyword>